<comment type="caution">
    <text evidence="1">The sequence shown here is derived from an EMBL/GenBank/DDBJ whole genome shotgun (WGS) entry which is preliminary data.</text>
</comment>
<sequence length="98" mass="10816">MDIPDDLVDLQRARLDAELAYAEYVHAVEARRRAEHPTDIVARRCWTPEEQAEADRLQGELAAAMDAIRLHPALTPGPGRHKLEQGALRAAKELVAAG</sequence>
<accession>A0ABW6GRF6</accession>
<reference evidence="1 2" key="1">
    <citation type="submission" date="2024-09" db="EMBL/GenBank/DDBJ databases">
        <title>The Natural Products Discovery Center: Release of the First 8490 Sequenced Strains for Exploring Actinobacteria Biosynthetic Diversity.</title>
        <authorList>
            <person name="Kalkreuter E."/>
            <person name="Kautsar S.A."/>
            <person name="Yang D."/>
            <person name="Bader C.D."/>
            <person name="Teijaro C.N."/>
            <person name="Fluegel L."/>
            <person name="Davis C.M."/>
            <person name="Simpson J.R."/>
            <person name="Lauterbach L."/>
            <person name="Steele A.D."/>
            <person name="Gui C."/>
            <person name="Meng S."/>
            <person name="Li G."/>
            <person name="Viehrig K."/>
            <person name="Ye F."/>
            <person name="Su P."/>
            <person name="Kiefer A.F."/>
            <person name="Nichols A."/>
            <person name="Cepeda A.J."/>
            <person name="Yan W."/>
            <person name="Fan B."/>
            <person name="Jiang Y."/>
            <person name="Adhikari A."/>
            <person name="Zheng C.-J."/>
            <person name="Schuster L."/>
            <person name="Cowan T.M."/>
            <person name="Smanski M.J."/>
            <person name="Chevrette M.G."/>
            <person name="De Carvalho L.P.S."/>
            <person name="Shen B."/>
        </authorList>
    </citation>
    <scope>NUCLEOTIDE SEQUENCE [LARGE SCALE GENOMIC DNA]</scope>
    <source>
        <strain evidence="1 2">NPDC058753</strain>
    </source>
</reference>
<dbReference type="Proteomes" id="UP001599542">
    <property type="component" value="Unassembled WGS sequence"/>
</dbReference>
<organism evidence="1 2">
    <name type="scientific">Kitasatospora phosalacinea</name>
    <dbReference type="NCBI Taxonomy" id="2065"/>
    <lineage>
        <taxon>Bacteria</taxon>
        <taxon>Bacillati</taxon>
        <taxon>Actinomycetota</taxon>
        <taxon>Actinomycetes</taxon>
        <taxon>Kitasatosporales</taxon>
        <taxon>Streptomycetaceae</taxon>
        <taxon>Kitasatospora</taxon>
    </lineage>
</organism>
<evidence type="ECO:0000313" key="2">
    <source>
        <dbReference type="Proteomes" id="UP001599542"/>
    </source>
</evidence>
<evidence type="ECO:0000313" key="1">
    <source>
        <dbReference type="EMBL" id="MFE1355360.1"/>
    </source>
</evidence>
<gene>
    <name evidence="1" type="ORF">ACFW6T_25540</name>
</gene>
<proteinExistence type="predicted"/>
<dbReference type="RefSeq" id="WP_380329276.1">
    <property type="nucleotide sequence ID" value="NZ_JBHYPW010000056.1"/>
</dbReference>
<name>A0ABW6GRF6_9ACTN</name>
<dbReference type="EMBL" id="JBHYPX010000058">
    <property type="protein sequence ID" value="MFE1355360.1"/>
    <property type="molecule type" value="Genomic_DNA"/>
</dbReference>
<protein>
    <submittedName>
        <fullName evidence="1">Uncharacterized protein</fullName>
    </submittedName>
</protein>
<keyword evidence="2" id="KW-1185">Reference proteome</keyword>